<evidence type="ECO:0008006" key="3">
    <source>
        <dbReference type="Google" id="ProtNLM"/>
    </source>
</evidence>
<evidence type="ECO:0000313" key="1">
    <source>
        <dbReference type="EMBL" id="KAJ8441692.1"/>
    </source>
</evidence>
<dbReference type="AlphaFoldDB" id="A0A9Q1KF77"/>
<keyword evidence="2" id="KW-1185">Reference proteome</keyword>
<dbReference type="CDD" id="cd22884">
    <property type="entry name" value="TOM22"/>
    <property type="match status" value="1"/>
</dbReference>
<organism evidence="1 2">
    <name type="scientific">Carnegiea gigantea</name>
    <dbReference type="NCBI Taxonomy" id="171969"/>
    <lineage>
        <taxon>Eukaryota</taxon>
        <taxon>Viridiplantae</taxon>
        <taxon>Streptophyta</taxon>
        <taxon>Embryophyta</taxon>
        <taxon>Tracheophyta</taxon>
        <taxon>Spermatophyta</taxon>
        <taxon>Magnoliopsida</taxon>
        <taxon>eudicotyledons</taxon>
        <taxon>Gunneridae</taxon>
        <taxon>Pentapetalae</taxon>
        <taxon>Caryophyllales</taxon>
        <taxon>Cactineae</taxon>
        <taxon>Cactaceae</taxon>
        <taxon>Cactoideae</taxon>
        <taxon>Echinocereeae</taxon>
        <taxon>Carnegiea</taxon>
    </lineage>
</organism>
<accession>A0A9Q1KF77</accession>
<proteinExistence type="predicted"/>
<dbReference type="InterPro" id="IPR017411">
    <property type="entry name" value="Tom22_pln"/>
</dbReference>
<reference evidence="1" key="1">
    <citation type="submission" date="2022-04" db="EMBL/GenBank/DDBJ databases">
        <title>Carnegiea gigantea Genome sequencing and assembly v2.</title>
        <authorList>
            <person name="Copetti D."/>
            <person name="Sanderson M.J."/>
            <person name="Burquez A."/>
            <person name="Wojciechowski M.F."/>
        </authorList>
    </citation>
    <scope>NUCLEOTIDE SEQUENCE</scope>
    <source>
        <strain evidence="1">SGP5-SGP5p</strain>
        <tissue evidence="1">Aerial part</tissue>
    </source>
</reference>
<dbReference type="EMBL" id="JAKOGI010000156">
    <property type="protein sequence ID" value="KAJ8441692.1"/>
    <property type="molecule type" value="Genomic_DNA"/>
</dbReference>
<gene>
    <name evidence="1" type="ORF">Cgig2_019079</name>
</gene>
<comment type="caution">
    <text evidence="1">The sequence shown here is derived from an EMBL/GenBank/DDBJ whole genome shotgun (WGS) entry which is preliminary data.</text>
</comment>
<evidence type="ECO:0000313" key="2">
    <source>
        <dbReference type="Proteomes" id="UP001153076"/>
    </source>
</evidence>
<dbReference type="PANTHER" id="PTHR46867:SF4">
    <property type="entry name" value="MITOCHONDRIAL IMPORT RECEPTOR SUBUNIT TOM9-2"/>
    <property type="match status" value="1"/>
</dbReference>
<name>A0A9Q1KF77_9CARY</name>
<dbReference type="PANTHER" id="PTHR46867">
    <property type="entry name" value="MITOCHONDRIAL IMPORT RECEPTOR SUBUNIT TOM9-2"/>
    <property type="match status" value="1"/>
</dbReference>
<dbReference type="OrthoDB" id="10016939at2759"/>
<protein>
    <recommendedName>
        <fullName evidence="3">Mitochondrial import receptor subunit TOM22</fullName>
    </recommendedName>
</protein>
<dbReference type="Proteomes" id="UP001153076">
    <property type="component" value="Unassembled WGS sequence"/>
</dbReference>
<sequence length="201" mass="21344">MASGSSARRRIGSSSDNGGGILSRVTSTVSESAVVQKGKDAACNAAHVGKKLLFSTGKAAWIAGTTLLILAVPLLIEYERDAQLAEYEMQQASLLGTAPAPPNDFVTSGGKKYQTCYGMCHTVKISYKLDSAQLSPGFLSMVTTKAMIFVLSPSTSCIARMLQEAPPSSLKVSVTSNSTNPSLHAKRICQRSMKNPKNLKR</sequence>